<dbReference type="CDD" id="cd07816">
    <property type="entry name" value="Bet_v1-like"/>
    <property type="match status" value="1"/>
</dbReference>
<protein>
    <recommendedName>
        <fullName evidence="1">Bet v I/Major latex protein domain-containing protein</fullName>
    </recommendedName>
</protein>
<dbReference type="SUPFAM" id="SSF55961">
    <property type="entry name" value="Bet v1-like"/>
    <property type="match status" value="1"/>
</dbReference>
<dbReference type="InterPro" id="IPR023393">
    <property type="entry name" value="START-like_dom_sf"/>
</dbReference>
<evidence type="ECO:0000313" key="3">
    <source>
        <dbReference type="Proteomes" id="UP000077755"/>
    </source>
</evidence>
<dbReference type="Pfam" id="PF00407">
    <property type="entry name" value="Bet_v_1"/>
    <property type="match status" value="1"/>
</dbReference>
<dbReference type="PANTHER" id="PTHR31907">
    <property type="entry name" value="MLP-LIKE PROTEIN 423"/>
    <property type="match status" value="1"/>
</dbReference>
<accession>A0AAF0XS66</accession>
<organism evidence="2 3">
    <name type="scientific">Daucus carota subsp. sativus</name>
    <name type="common">Carrot</name>
    <dbReference type="NCBI Taxonomy" id="79200"/>
    <lineage>
        <taxon>Eukaryota</taxon>
        <taxon>Viridiplantae</taxon>
        <taxon>Streptophyta</taxon>
        <taxon>Embryophyta</taxon>
        <taxon>Tracheophyta</taxon>
        <taxon>Spermatophyta</taxon>
        <taxon>Magnoliopsida</taxon>
        <taxon>eudicotyledons</taxon>
        <taxon>Gunneridae</taxon>
        <taxon>Pentapetalae</taxon>
        <taxon>asterids</taxon>
        <taxon>campanulids</taxon>
        <taxon>Apiales</taxon>
        <taxon>Apiaceae</taxon>
        <taxon>Apioideae</taxon>
        <taxon>Scandiceae</taxon>
        <taxon>Daucinae</taxon>
        <taxon>Daucus</taxon>
        <taxon>Daucus sect. Daucus</taxon>
    </lineage>
</organism>
<dbReference type="InterPro" id="IPR000916">
    <property type="entry name" value="Bet_v_I/MLP"/>
</dbReference>
<evidence type="ECO:0000259" key="1">
    <source>
        <dbReference type="SMART" id="SM01037"/>
    </source>
</evidence>
<dbReference type="Gene3D" id="3.30.530.20">
    <property type="match status" value="1"/>
</dbReference>
<evidence type="ECO:0000313" key="2">
    <source>
        <dbReference type="EMBL" id="WOH13308.1"/>
    </source>
</evidence>
<sequence length="151" mass="17050">MGLTGKLICQTCIKTDGDVFHEIFSTKPHHVHTMTPKNIQGCDLHEGEFGKVGSIVIWKYTLDGKEMVAKERVEAIDEEKKSVTFKVVGGDLLESFKTVVITVHVDTSGEDNLVTWSFDYEKLDESVKDPTQYLDLVLSMTRDIETHHLPK</sequence>
<name>A0AAF0XS66_DAUCS</name>
<reference evidence="2" key="1">
    <citation type="journal article" date="2016" name="Nat. Genet.">
        <title>A high-quality carrot genome assembly provides new insights into carotenoid accumulation and asterid genome evolution.</title>
        <authorList>
            <person name="Iorizzo M."/>
            <person name="Ellison S."/>
            <person name="Senalik D."/>
            <person name="Zeng P."/>
            <person name="Satapoomin P."/>
            <person name="Huang J."/>
            <person name="Bowman M."/>
            <person name="Iovene M."/>
            <person name="Sanseverino W."/>
            <person name="Cavagnaro P."/>
            <person name="Yildiz M."/>
            <person name="Macko-Podgorni A."/>
            <person name="Moranska E."/>
            <person name="Grzebelus E."/>
            <person name="Grzebelus D."/>
            <person name="Ashrafi H."/>
            <person name="Zheng Z."/>
            <person name="Cheng S."/>
            <person name="Spooner D."/>
            <person name="Van Deynze A."/>
            <person name="Simon P."/>
        </authorList>
    </citation>
    <scope>NUCLEOTIDE SEQUENCE</scope>
    <source>
        <tissue evidence="2">Leaf</tissue>
    </source>
</reference>
<dbReference type="Proteomes" id="UP000077755">
    <property type="component" value="Chromosome 8"/>
</dbReference>
<feature type="domain" description="Bet v I/Major latex protein" evidence="1">
    <location>
        <begin position="2"/>
        <end position="151"/>
    </location>
</feature>
<dbReference type="EMBL" id="CP093350">
    <property type="protein sequence ID" value="WOH13308.1"/>
    <property type="molecule type" value="Genomic_DNA"/>
</dbReference>
<dbReference type="SMART" id="SM01037">
    <property type="entry name" value="Bet_v_1"/>
    <property type="match status" value="1"/>
</dbReference>
<dbReference type="InterPro" id="IPR051761">
    <property type="entry name" value="MLP-like_ligand-binding"/>
</dbReference>
<gene>
    <name evidence="2" type="ORF">DCAR_0832817</name>
</gene>
<proteinExistence type="predicted"/>
<dbReference type="GO" id="GO:0006952">
    <property type="term" value="P:defense response"/>
    <property type="evidence" value="ECO:0007669"/>
    <property type="project" value="InterPro"/>
</dbReference>
<dbReference type="AlphaFoldDB" id="A0AAF0XS66"/>
<keyword evidence="3" id="KW-1185">Reference proteome</keyword>
<reference evidence="2" key="2">
    <citation type="submission" date="2022-03" db="EMBL/GenBank/DDBJ databases">
        <title>Draft title - Genomic analysis of global carrot germplasm unveils the trajectory of domestication and the origin of high carotenoid orange carrot.</title>
        <authorList>
            <person name="Iorizzo M."/>
            <person name="Ellison S."/>
            <person name="Senalik D."/>
            <person name="Macko-Podgorni A."/>
            <person name="Grzebelus D."/>
            <person name="Bostan H."/>
            <person name="Rolling W."/>
            <person name="Curaba J."/>
            <person name="Simon P."/>
        </authorList>
    </citation>
    <scope>NUCLEOTIDE SEQUENCE</scope>
    <source>
        <tissue evidence="2">Leaf</tissue>
    </source>
</reference>